<dbReference type="InterPro" id="IPR018181">
    <property type="entry name" value="Heat_shock_70_CS"/>
</dbReference>
<sequence>MVIKDLSQLPPPYEFEDGIYPVVVDNGYAQQKCAYWANVDGEKTRVNFIVPSRAQMGRINVDVHGEASGVYTVAGSDYTVAADIREPEVMRSKNYAFSEINCALVHHTLVLAGFGGKKVKLATGLPFSHYFRNRSIDEVFMQKVKNSLLQPCKSAVGKAMPEIVSHTIYPESTAAAVSYAYNEETGDLKSFENGLVVIDMGGGTTDITIVNGDFTLDMDLSGSRQLGVIDIRESLRSAIEATFEVSGMTDKQLDHALRSGEFKLYGEPKDITSLIDSSTKLTVKKLSTLLSETIGEGAFLDDILFVGGGAQILSKAFKDRYQQSHVPPEAEYENANGMLDYMILTSEAA</sequence>
<dbReference type="SUPFAM" id="SSF53067">
    <property type="entry name" value="Actin-like ATPase domain"/>
    <property type="match status" value="2"/>
</dbReference>
<dbReference type="Gene3D" id="3.30.420.40">
    <property type="match status" value="2"/>
</dbReference>
<dbReference type="InterPro" id="IPR049067">
    <property type="entry name" value="MreB-like_C"/>
</dbReference>
<accession>A0ABR8LTR4</accession>
<evidence type="ECO:0000313" key="4">
    <source>
        <dbReference type="EMBL" id="MBD3587555.1"/>
    </source>
</evidence>
<gene>
    <name evidence="4" type="ORF">HHX48_17590</name>
</gene>
<dbReference type="PROSITE" id="PS00329">
    <property type="entry name" value="HSP70_2"/>
    <property type="match status" value="1"/>
</dbReference>
<comment type="caution">
    <text evidence="4">The sequence shown here is derived from an EMBL/GenBank/DDBJ whole genome shotgun (WGS) entry which is preliminary data.</text>
</comment>
<dbReference type="InterPro" id="IPR009440">
    <property type="entry name" value="ParM/StbA_N"/>
</dbReference>
<dbReference type="InterPro" id="IPR043129">
    <property type="entry name" value="ATPase_NBD"/>
</dbReference>
<dbReference type="Pfam" id="PF06406">
    <property type="entry name" value="StbA_N"/>
    <property type="match status" value="1"/>
</dbReference>
<feature type="domain" description="Actin homologue MreB-like C-terminal" evidence="3">
    <location>
        <begin position="197"/>
        <end position="318"/>
    </location>
</feature>
<evidence type="ECO:0000259" key="2">
    <source>
        <dbReference type="Pfam" id="PF06406"/>
    </source>
</evidence>
<proteinExistence type="inferred from homology"/>
<comment type="similarity">
    <text evidence="1">Belongs to the heat shock protein 70 family.</text>
</comment>
<feature type="domain" description="Plasmid segregation protein ParM/StbA N-terminal" evidence="2">
    <location>
        <begin position="22"/>
        <end position="178"/>
    </location>
</feature>
<organism evidence="4 5">
    <name type="scientific">Salinimonas profundi</name>
    <dbReference type="NCBI Taxonomy" id="2729140"/>
    <lineage>
        <taxon>Bacteria</taxon>
        <taxon>Pseudomonadati</taxon>
        <taxon>Pseudomonadota</taxon>
        <taxon>Gammaproteobacteria</taxon>
        <taxon>Alteromonadales</taxon>
        <taxon>Alteromonadaceae</taxon>
        <taxon>Alteromonas/Salinimonas group</taxon>
        <taxon>Salinimonas</taxon>
    </lineage>
</organism>
<dbReference type="InterPro" id="IPR056367">
    <property type="entry name" value="ASKHA_NBD_ParM_R1-like"/>
</dbReference>
<evidence type="ECO:0000259" key="3">
    <source>
        <dbReference type="Pfam" id="PF21522"/>
    </source>
</evidence>
<protein>
    <submittedName>
        <fullName evidence="4">ParM/StbA family protein</fullName>
    </submittedName>
</protein>
<keyword evidence="5" id="KW-1185">Reference proteome</keyword>
<dbReference type="CDD" id="cd24022">
    <property type="entry name" value="ASKHA_NBD_ParM_R1-like"/>
    <property type="match status" value="1"/>
</dbReference>
<evidence type="ECO:0000256" key="1">
    <source>
        <dbReference type="ARBA" id="ARBA00007381"/>
    </source>
</evidence>
<reference evidence="4 5" key="1">
    <citation type="submission" date="2020-04" db="EMBL/GenBank/DDBJ databases">
        <title>Salinimonas sp. HHU 13199.</title>
        <authorList>
            <person name="Cui X."/>
            <person name="Zhang D."/>
        </authorList>
    </citation>
    <scope>NUCLEOTIDE SEQUENCE [LARGE SCALE GENOMIC DNA]</scope>
    <source>
        <strain evidence="4 5">HHU 13199</strain>
    </source>
</reference>
<dbReference type="Proteomes" id="UP000624419">
    <property type="component" value="Unassembled WGS sequence"/>
</dbReference>
<dbReference type="Pfam" id="PF21522">
    <property type="entry name" value="MreB-like_C"/>
    <property type="match status" value="1"/>
</dbReference>
<name>A0ABR8LTR4_9ALTE</name>
<dbReference type="RefSeq" id="WP_191026609.1">
    <property type="nucleotide sequence ID" value="NZ_JABBXD010000015.1"/>
</dbReference>
<dbReference type="EMBL" id="JABBXD010000015">
    <property type="protein sequence ID" value="MBD3587555.1"/>
    <property type="molecule type" value="Genomic_DNA"/>
</dbReference>
<evidence type="ECO:0000313" key="5">
    <source>
        <dbReference type="Proteomes" id="UP000624419"/>
    </source>
</evidence>